<keyword evidence="7" id="KW-1185">Reference proteome</keyword>
<dbReference type="InterPro" id="IPR050237">
    <property type="entry name" value="ATP-dep_AMP-bd_enzyme"/>
</dbReference>
<dbReference type="InterPro" id="IPR000873">
    <property type="entry name" value="AMP-dep_synth/lig_dom"/>
</dbReference>
<dbReference type="STRING" id="758803.SAMN05421803_106208"/>
<accession>A0A1M6JP37</accession>
<dbReference type="RefSeq" id="WP_073379496.1">
    <property type="nucleotide sequence ID" value="NZ_FQZK01000006.1"/>
</dbReference>
<dbReference type="PROSITE" id="PS00455">
    <property type="entry name" value="AMP_BINDING"/>
    <property type="match status" value="1"/>
</dbReference>
<dbReference type="FunFam" id="3.30.300.30:FF:000008">
    <property type="entry name" value="2,3-dihydroxybenzoate-AMP ligase"/>
    <property type="match status" value="1"/>
</dbReference>
<keyword evidence="2" id="KW-0436">Ligase</keyword>
<sequence length="552" mass="58024">MTSDLPPDPHAPPDTLPGAWRLRVRSSPDAPALAYFDRVLTAREADALSDALACALAERGVGPGDRVGVRLQNIPQFALTLLALWKLGAAALPVNPMYRGGELRRLVEDAAPVGIVCADTDHAAVRGALDATGVRWVLTTCDRDLQGRDDPRVLTAERAAPSPDGDLLALARGHAGRRPPPAAVAPGDTALLTYTSGTTGPPKGAMNTHANVLAVTSTFGRHADLRPGDAVLALAPLFHITGAVINAALALVHDTLLVFAHRFRADVALEAVAEHRVTFTIGSITAFNALYDHPGARPGHLRTVRALYSGGAPVPPSTVERFEERFGVYIHNAYGMTETTSGVIAVPLGERAPVDPVSGSLSVGRPLPGVTVRTVDPSGAPVAPGEQGELEIGGPSVVPGYRDRPGETAAAFPGGRLRTGDVAVVDGRGWVYLVDRLKDQINVSGYKVWPREVEDVLHRHPAVFEAAVVGRPDPYRGESVVAYVSLASGARATGEELAGFAREHLAAYKRPREVHVVDALPKTATGKIRRRALREAPAPATPLPTDTSGGGA</sequence>
<dbReference type="PANTHER" id="PTHR43767">
    <property type="entry name" value="LONG-CHAIN-FATTY-ACID--COA LIGASE"/>
    <property type="match status" value="1"/>
</dbReference>
<reference evidence="6 7" key="1">
    <citation type="submission" date="2016-11" db="EMBL/GenBank/DDBJ databases">
        <authorList>
            <person name="Jaros S."/>
            <person name="Januszkiewicz K."/>
            <person name="Wedrychowicz H."/>
        </authorList>
    </citation>
    <scope>NUCLEOTIDE SEQUENCE [LARGE SCALE GENOMIC DNA]</scope>
    <source>
        <strain evidence="6 7">CGMCC 4.5723</strain>
    </source>
</reference>
<name>A0A1M6JP37_9ACTN</name>
<proteinExistence type="inferred from homology"/>
<feature type="domain" description="AMP-binding enzyme C-terminal" evidence="5">
    <location>
        <begin position="452"/>
        <end position="527"/>
    </location>
</feature>
<evidence type="ECO:0000313" key="7">
    <source>
        <dbReference type="Proteomes" id="UP000184452"/>
    </source>
</evidence>
<dbReference type="SUPFAM" id="SSF56801">
    <property type="entry name" value="Acetyl-CoA synthetase-like"/>
    <property type="match status" value="1"/>
</dbReference>
<dbReference type="GO" id="GO:0016878">
    <property type="term" value="F:acid-thiol ligase activity"/>
    <property type="evidence" value="ECO:0007669"/>
    <property type="project" value="UniProtKB-ARBA"/>
</dbReference>
<dbReference type="Gene3D" id="3.30.300.30">
    <property type="match status" value="1"/>
</dbReference>
<dbReference type="InterPro" id="IPR045851">
    <property type="entry name" value="AMP-bd_C_sf"/>
</dbReference>
<dbReference type="AlphaFoldDB" id="A0A1M6JP37"/>
<evidence type="ECO:0000256" key="1">
    <source>
        <dbReference type="ARBA" id="ARBA00006432"/>
    </source>
</evidence>
<gene>
    <name evidence="6" type="ORF">SAMN05421803_106208</name>
</gene>
<evidence type="ECO:0000313" key="6">
    <source>
        <dbReference type="EMBL" id="SHJ48398.1"/>
    </source>
</evidence>
<dbReference type="Pfam" id="PF00501">
    <property type="entry name" value="AMP-binding"/>
    <property type="match status" value="1"/>
</dbReference>
<dbReference type="InterPro" id="IPR020845">
    <property type="entry name" value="AMP-binding_CS"/>
</dbReference>
<feature type="region of interest" description="Disordered" evidence="3">
    <location>
        <begin position="532"/>
        <end position="552"/>
    </location>
</feature>
<dbReference type="Proteomes" id="UP000184452">
    <property type="component" value="Unassembled WGS sequence"/>
</dbReference>
<feature type="compositionally biased region" description="Low complexity" evidence="3">
    <location>
        <begin position="164"/>
        <end position="173"/>
    </location>
</feature>
<evidence type="ECO:0000256" key="2">
    <source>
        <dbReference type="ARBA" id="ARBA00022598"/>
    </source>
</evidence>
<evidence type="ECO:0000259" key="4">
    <source>
        <dbReference type="Pfam" id="PF00501"/>
    </source>
</evidence>
<protein>
    <submittedName>
        <fullName evidence="6">Long-chain acyl-CoA synthetase</fullName>
    </submittedName>
</protein>
<dbReference type="PANTHER" id="PTHR43767:SF1">
    <property type="entry name" value="NONRIBOSOMAL PEPTIDE SYNTHASE PES1 (EUROFUNG)-RELATED"/>
    <property type="match status" value="1"/>
</dbReference>
<dbReference type="Gene3D" id="3.40.50.12780">
    <property type="entry name" value="N-terminal domain of ligase-like"/>
    <property type="match status" value="1"/>
</dbReference>
<dbReference type="InterPro" id="IPR042099">
    <property type="entry name" value="ANL_N_sf"/>
</dbReference>
<dbReference type="InterPro" id="IPR025110">
    <property type="entry name" value="AMP-bd_C"/>
</dbReference>
<dbReference type="EMBL" id="FQZK01000006">
    <property type="protein sequence ID" value="SHJ48398.1"/>
    <property type="molecule type" value="Genomic_DNA"/>
</dbReference>
<dbReference type="Pfam" id="PF13193">
    <property type="entry name" value="AMP-binding_C"/>
    <property type="match status" value="1"/>
</dbReference>
<evidence type="ECO:0000259" key="5">
    <source>
        <dbReference type="Pfam" id="PF13193"/>
    </source>
</evidence>
<feature type="region of interest" description="Disordered" evidence="3">
    <location>
        <begin position="157"/>
        <end position="188"/>
    </location>
</feature>
<feature type="domain" description="AMP-dependent synthetase/ligase" evidence="4">
    <location>
        <begin position="23"/>
        <end position="401"/>
    </location>
</feature>
<comment type="similarity">
    <text evidence="1">Belongs to the ATP-dependent AMP-binding enzyme family.</text>
</comment>
<organism evidence="6 7">
    <name type="scientific">Nocardiopsis flavescens</name>
    <dbReference type="NCBI Taxonomy" id="758803"/>
    <lineage>
        <taxon>Bacteria</taxon>
        <taxon>Bacillati</taxon>
        <taxon>Actinomycetota</taxon>
        <taxon>Actinomycetes</taxon>
        <taxon>Streptosporangiales</taxon>
        <taxon>Nocardiopsidaceae</taxon>
        <taxon>Nocardiopsis</taxon>
    </lineage>
</organism>
<evidence type="ECO:0000256" key="3">
    <source>
        <dbReference type="SAM" id="MobiDB-lite"/>
    </source>
</evidence>
<dbReference type="OrthoDB" id="4363623at2"/>